<protein>
    <submittedName>
        <fullName evidence="8">Sigma-70 family RNA polymerase sigma factor</fullName>
    </submittedName>
</protein>
<dbReference type="Pfam" id="PF04539">
    <property type="entry name" value="Sigma70_r3"/>
    <property type="match status" value="1"/>
</dbReference>
<dbReference type="RefSeq" id="WP_166284071.1">
    <property type="nucleotide sequence ID" value="NZ_JAANNP010000037.1"/>
</dbReference>
<feature type="compositionally biased region" description="Pro residues" evidence="6">
    <location>
        <begin position="109"/>
        <end position="120"/>
    </location>
</feature>
<dbReference type="InterPro" id="IPR013324">
    <property type="entry name" value="RNA_pol_sigma_r3/r4-like"/>
</dbReference>
<sequence>MPMPVLARSQADVVAEVTARLLSAAAAGAAPTLSALRTEFAGAGLSPEEGRTVLSALAAAGVTLAAADSKPAAKPRARRTTTAKPKAAPAVRRTADKVATPAVTDPAPVEAPAPAEPAPAQPVAEVAASATAAVPAQRSSSTAKSKAEGTEATADTDLVKVYLREIGRVPLLDAATEVELSQQIEAGLFAEQLLMRVDTEGEAFLADMAGAPTVRELRELARTGVSAKARMVEANLRLAVSVAKKYQNRGVDLLDLIQESSLGLIRAVEKFDWKTGYKFSTYAMWWLRQSTQRGLAEQARTVRLPVHVVEQLSKLARVRRELTASLGEAPTEAQLAEALGMPEAKVIELLDVSRDVLSLEAPLGDGTDDGTLGDILADAQAPDAHEQVAFGLLQDELAQVLSQLPEREQTIMRMRFGLETGREHTLLEIGDRLGLTRERVRQLEKESLRRLRTCSGVSDLLEYVA</sequence>
<organism evidence="8 9">
    <name type="scientific">Motilibacter deserti</name>
    <dbReference type="NCBI Taxonomy" id="2714956"/>
    <lineage>
        <taxon>Bacteria</taxon>
        <taxon>Bacillati</taxon>
        <taxon>Actinomycetota</taxon>
        <taxon>Actinomycetes</taxon>
        <taxon>Motilibacterales</taxon>
        <taxon>Motilibacteraceae</taxon>
        <taxon>Motilibacter</taxon>
    </lineage>
</organism>
<dbReference type="PANTHER" id="PTHR30603">
    <property type="entry name" value="RNA POLYMERASE SIGMA FACTOR RPO"/>
    <property type="match status" value="1"/>
</dbReference>
<feature type="domain" description="RNA polymerase sigma-70" evidence="7">
    <location>
        <begin position="425"/>
        <end position="451"/>
    </location>
</feature>
<dbReference type="EMBL" id="JAANNP010000037">
    <property type="protein sequence ID" value="NHC15571.1"/>
    <property type="molecule type" value="Genomic_DNA"/>
</dbReference>
<dbReference type="InterPro" id="IPR007624">
    <property type="entry name" value="RNA_pol_sigma70_r3"/>
</dbReference>
<accession>A0ABX0H103</accession>
<dbReference type="SUPFAM" id="SSF88659">
    <property type="entry name" value="Sigma3 and sigma4 domains of RNA polymerase sigma factors"/>
    <property type="match status" value="2"/>
</dbReference>
<proteinExistence type="inferred from homology"/>
<dbReference type="Gene3D" id="1.10.601.10">
    <property type="entry name" value="RNA Polymerase Primary Sigma Factor"/>
    <property type="match status" value="2"/>
</dbReference>
<evidence type="ECO:0000256" key="1">
    <source>
        <dbReference type="ARBA" id="ARBA00007788"/>
    </source>
</evidence>
<feature type="compositionally biased region" description="Low complexity" evidence="6">
    <location>
        <begin position="121"/>
        <end position="136"/>
    </location>
</feature>
<dbReference type="Gene3D" id="1.10.10.10">
    <property type="entry name" value="Winged helix-like DNA-binding domain superfamily/Winged helix DNA-binding domain"/>
    <property type="match status" value="2"/>
</dbReference>
<comment type="similarity">
    <text evidence="1">Belongs to the sigma-70 factor family.</text>
</comment>
<evidence type="ECO:0000256" key="4">
    <source>
        <dbReference type="ARBA" id="ARBA00023125"/>
    </source>
</evidence>
<keyword evidence="4" id="KW-0238">DNA-binding</keyword>
<feature type="compositionally biased region" description="Low complexity" evidence="6">
    <location>
        <begin position="82"/>
        <end position="108"/>
    </location>
</feature>
<dbReference type="InterPro" id="IPR050239">
    <property type="entry name" value="Sigma-70_RNA_pol_init_factors"/>
</dbReference>
<evidence type="ECO:0000256" key="6">
    <source>
        <dbReference type="SAM" id="MobiDB-lite"/>
    </source>
</evidence>
<feature type="region of interest" description="Disordered" evidence="6">
    <location>
        <begin position="67"/>
        <end position="151"/>
    </location>
</feature>
<dbReference type="InterPro" id="IPR007627">
    <property type="entry name" value="RNA_pol_sigma70_r2"/>
</dbReference>
<evidence type="ECO:0000259" key="7">
    <source>
        <dbReference type="PROSITE" id="PS00716"/>
    </source>
</evidence>
<gene>
    <name evidence="8" type="ORF">G9H71_17460</name>
</gene>
<dbReference type="NCBIfam" id="TIGR02937">
    <property type="entry name" value="sigma70-ECF"/>
    <property type="match status" value="1"/>
</dbReference>
<dbReference type="Pfam" id="PF04545">
    <property type="entry name" value="Sigma70_r4"/>
    <property type="match status" value="1"/>
</dbReference>
<keyword evidence="9" id="KW-1185">Reference proteome</keyword>
<dbReference type="Pfam" id="PF00140">
    <property type="entry name" value="Sigma70_r1_2"/>
    <property type="match status" value="1"/>
</dbReference>
<dbReference type="PANTHER" id="PTHR30603:SF60">
    <property type="entry name" value="RNA POLYMERASE SIGMA FACTOR RPOD"/>
    <property type="match status" value="1"/>
</dbReference>
<dbReference type="Proteomes" id="UP000800981">
    <property type="component" value="Unassembled WGS sequence"/>
</dbReference>
<keyword evidence="3" id="KW-0731">Sigma factor</keyword>
<evidence type="ECO:0000256" key="5">
    <source>
        <dbReference type="ARBA" id="ARBA00023163"/>
    </source>
</evidence>
<dbReference type="InterPro" id="IPR013325">
    <property type="entry name" value="RNA_pol_sigma_r2"/>
</dbReference>
<dbReference type="Pfam" id="PF04542">
    <property type="entry name" value="Sigma70_r2"/>
    <property type="match status" value="1"/>
</dbReference>
<dbReference type="InterPro" id="IPR014284">
    <property type="entry name" value="RNA_pol_sigma-70_dom"/>
</dbReference>
<dbReference type="PRINTS" id="PR00046">
    <property type="entry name" value="SIGMA70FCT"/>
</dbReference>
<dbReference type="InterPro" id="IPR007630">
    <property type="entry name" value="RNA_pol_sigma70_r4"/>
</dbReference>
<evidence type="ECO:0000313" key="8">
    <source>
        <dbReference type="EMBL" id="NHC15571.1"/>
    </source>
</evidence>
<comment type="caution">
    <text evidence="8">The sequence shown here is derived from an EMBL/GenBank/DDBJ whole genome shotgun (WGS) entry which is preliminary data.</text>
</comment>
<evidence type="ECO:0000313" key="9">
    <source>
        <dbReference type="Proteomes" id="UP000800981"/>
    </source>
</evidence>
<evidence type="ECO:0000256" key="2">
    <source>
        <dbReference type="ARBA" id="ARBA00023015"/>
    </source>
</evidence>
<dbReference type="SUPFAM" id="SSF88946">
    <property type="entry name" value="Sigma2 domain of RNA polymerase sigma factors"/>
    <property type="match status" value="1"/>
</dbReference>
<dbReference type="PROSITE" id="PS00716">
    <property type="entry name" value="SIGMA70_2"/>
    <property type="match status" value="1"/>
</dbReference>
<evidence type="ECO:0000256" key="3">
    <source>
        <dbReference type="ARBA" id="ARBA00023082"/>
    </source>
</evidence>
<dbReference type="CDD" id="cd06171">
    <property type="entry name" value="Sigma70_r4"/>
    <property type="match status" value="1"/>
</dbReference>
<name>A0ABX0H103_9ACTN</name>
<keyword evidence="5" id="KW-0804">Transcription</keyword>
<keyword evidence="2" id="KW-0805">Transcription regulation</keyword>
<reference evidence="8 9" key="1">
    <citation type="submission" date="2020-03" db="EMBL/GenBank/DDBJ databases">
        <title>Two novel Motilibacter sp.</title>
        <authorList>
            <person name="Liu S."/>
        </authorList>
    </citation>
    <scope>NUCLEOTIDE SEQUENCE [LARGE SCALE GENOMIC DNA]</scope>
    <source>
        <strain evidence="8 9">E257</strain>
    </source>
</reference>
<dbReference type="InterPro" id="IPR036388">
    <property type="entry name" value="WH-like_DNA-bd_sf"/>
</dbReference>
<dbReference type="InterPro" id="IPR009042">
    <property type="entry name" value="RNA_pol_sigma70_r1_2"/>
</dbReference>
<dbReference type="InterPro" id="IPR000943">
    <property type="entry name" value="RNA_pol_sigma70"/>
</dbReference>